<protein>
    <recommendedName>
        <fullName evidence="4">Tetratricopeptide repeat protein</fullName>
    </recommendedName>
</protein>
<gene>
    <name evidence="2" type="ORF">ACFOZ5_13065</name>
</gene>
<dbReference type="InterPro" id="IPR011990">
    <property type="entry name" value="TPR-like_helical_dom_sf"/>
</dbReference>
<evidence type="ECO:0000256" key="1">
    <source>
        <dbReference type="SAM" id="Phobius"/>
    </source>
</evidence>
<feature type="transmembrane region" description="Helical" evidence="1">
    <location>
        <begin position="136"/>
        <end position="161"/>
    </location>
</feature>
<keyword evidence="3" id="KW-1185">Reference proteome</keyword>
<evidence type="ECO:0000313" key="2">
    <source>
        <dbReference type="EMBL" id="MFC4259964.1"/>
    </source>
</evidence>
<dbReference type="EMBL" id="JBHSDI010000016">
    <property type="protein sequence ID" value="MFC4259964.1"/>
    <property type="molecule type" value="Genomic_DNA"/>
</dbReference>
<dbReference type="Gene3D" id="1.25.40.10">
    <property type="entry name" value="Tetratricopeptide repeat domain"/>
    <property type="match status" value="1"/>
</dbReference>
<comment type="caution">
    <text evidence="2">The sequence shown here is derived from an EMBL/GenBank/DDBJ whole genome shotgun (WGS) entry which is preliminary data.</text>
</comment>
<keyword evidence="1" id="KW-0812">Transmembrane</keyword>
<keyword evidence="1" id="KW-0472">Membrane</keyword>
<feature type="transmembrane region" description="Helical" evidence="1">
    <location>
        <begin position="95"/>
        <end position="115"/>
    </location>
</feature>
<sequence>MKNDCHYHPGEPAKWHCGECLIHYCSGCMPDADPRRQIGLCPHCGRQMRYLGAATEVEPFWQRLSSFFRYPFHSDPLLVVIICTVVPLFLNPGLIGGLIYLVLLLVLIKYCYTVIRHTANGHMKPPPVAEAWSGDGFALGLQSFVIVFVMIAAVVSAFALLGPIPGVVVTGLAYLAVPAAIMILAMEDSIFPALNPLNITALISSIGWPYFVLYGFLVLMTMASAAAQELAFAHFHPVIAYPLGGFLSSVFIVIVFHMLGYLLFQYQEELGFASDFQEVEEPADPNRDRSRRVDADIDMNVKEGNYNRVASILEEALKRDPANPNRLSQLYQLSLARHDLDALNRHHAKLLHWMVAFRKHSDMKTLLTLLRQHDPQFQPQDPELVVACADLLFLQHEPRPALQLLKDFHKRFPDSDQIAPAYILVARILANGFEQWDKATSFLKFADKSTLDADMKQTIAAYMAQAERREPLKGPKASFAAAADLSGGTA</sequence>
<dbReference type="RefSeq" id="WP_379888015.1">
    <property type="nucleotide sequence ID" value="NZ_JBHSDI010000016.1"/>
</dbReference>
<evidence type="ECO:0008006" key="4">
    <source>
        <dbReference type="Google" id="ProtNLM"/>
    </source>
</evidence>
<name>A0ABV8QM51_9GAMM</name>
<feature type="transmembrane region" description="Helical" evidence="1">
    <location>
        <begin position="239"/>
        <end position="264"/>
    </location>
</feature>
<feature type="transmembrane region" description="Helical" evidence="1">
    <location>
        <begin position="207"/>
        <end position="227"/>
    </location>
</feature>
<accession>A0ABV8QM51</accession>
<evidence type="ECO:0000313" key="3">
    <source>
        <dbReference type="Proteomes" id="UP001595798"/>
    </source>
</evidence>
<feature type="transmembrane region" description="Helical" evidence="1">
    <location>
        <begin position="167"/>
        <end position="186"/>
    </location>
</feature>
<dbReference type="Proteomes" id="UP001595798">
    <property type="component" value="Unassembled WGS sequence"/>
</dbReference>
<reference evidence="3" key="1">
    <citation type="journal article" date="2019" name="Int. J. Syst. Evol. Microbiol.">
        <title>The Global Catalogue of Microorganisms (GCM) 10K type strain sequencing project: providing services to taxonomists for standard genome sequencing and annotation.</title>
        <authorList>
            <consortium name="The Broad Institute Genomics Platform"/>
            <consortium name="The Broad Institute Genome Sequencing Center for Infectious Disease"/>
            <person name="Wu L."/>
            <person name="Ma J."/>
        </authorList>
    </citation>
    <scope>NUCLEOTIDE SEQUENCE [LARGE SCALE GENOMIC DNA]</scope>
    <source>
        <strain evidence="3">CECT 7297</strain>
    </source>
</reference>
<keyword evidence="1" id="KW-1133">Transmembrane helix</keyword>
<proteinExistence type="predicted"/>
<organism evidence="2 3">
    <name type="scientific">Marinobacter lacisalsi</name>
    <dbReference type="NCBI Taxonomy" id="475979"/>
    <lineage>
        <taxon>Bacteria</taxon>
        <taxon>Pseudomonadati</taxon>
        <taxon>Pseudomonadota</taxon>
        <taxon>Gammaproteobacteria</taxon>
        <taxon>Pseudomonadales</taxon>
        <taxon>Marinobacteraceae</taxon>
        <taxon>Marinobacter</taxon>
    </lineage>
</organism>